<evidence type="ECO:0000313" key="3">
    <source>
        <dbReference type="Proteomes" id="UP001140258"/>
    </source>
</evidence>
<comment type="caution">
    <text evidence="2">The sequence shown here is derived from an EMBL/GenBank/DDBJ whole genome shotgun (WGS) entry which is preliminary data.</text>
</comment>
<dbReference type="InterPro" id="IPR050099">
    <property type="entry name" value="SIS_GmhA/DiaA_subfam"/>
</dbReference>
<dbReference type="RefSeq" id="WP_259051571.1">
    <property type="nucleotide sequence ID" value="NZ_JANUCQ010000002.1"/>
</dbReference>
<feature type="domain" description="SIS" evidence="1">
    <location>
        <begin position="27"/>
        <end position="185"/>
    </location>
</feature>
<evidence type="ECO:0000313" key="2">
    <source>
        <dbReference type="EMBL" id="MCS3922219.1"/>
    </source>
</evidence>
<dbReference type="Proteomes" id="UP001140258">
    <property type="component" value="Unassembled WGS sequence"/>
</dbReference>
<dbReference type="PROSITE" id="PS51464">
    <property type="entry name" value="SIS"/>
    <property type="match status" value="1"/>
</dbReference>
<keyword evidence="3" id="KW-1185">Reference proteome</keyword>
<dbReference type="InterPro" id="IPR046348">
    <property type="entry name" value="SIS_dom_sf"/>
</dbReference>
<sequence>MEWIEYKNLIIELLNNLEISPDILNTLKDSIKNNQRIYIAGNGGSGATAAHYMCDLSKGAVKDWESNNKENRYKVHSLTTEMPYLLAIANDADYNQVFKQQLINLAEPKDILIAISGSGNSKNIIEAVDYANEIGMVTIGISGYDGGKLKEKSKYNLHVNSFDMEACEDVHSIIGHFIAKWLKSH</sequence>
<gene>
    <name evidence="2" type="ORF">M2325_000904</name>
</gene>
<dbReference type="InterPro" id="IPR035461">
    <property type="entry name" value="GmhA/DiaA"/>
</dbReference>
<protein>
    <submittedName>
        <fullName evidence="2">D-sedoheptulose 7-phosphate isomerase</fullName>
        <ecNumber evidence="2">5.3.1.28</ecNumber>
    </submittedName>
</protein>
<reference evidence="2" key="1">
    <citation type="submission" date="2022-08" db="EMBL/GenBank/DDBJ databases">
        <title>Genomic Encyclopedia of Type Strains, Phase V (KMG-V): Genome sequencing to study the core and pangenomes of soil and plant-associated prokaryotes.</title>
        <authorList>
            <person name="Whitman W."/>
        </authorList>
    </citation>
    <scope>NUCLEOTIDE SEQUENCE</scope>
    <source>
        <strain evidence="2">PS</strain>
    </source>
</reference>
<proteinExistence type="predicted"/>
<dbReference type="EMBL" id="JANUCQ010000002">
    <property type="protein sequence ID" value="MCS3922219.1"/>
    <property type="molecule type" value="Genomic_DNA"/>
</dbReference>
<dbReference type="Pfam" id="PF13580">
    <property type="entry name" value="SIS_2"/>
    <property type="match status" value="1"/>
</dbReference>
<dbReference type="GO" id="GO:0016853">
    <property type="term" value="F:isomerase activity"/>
    <property type="evidence" value="ECO:0007669"/>
    <property type="project" value="UniProtKB-KW"/>
</dbReference>
<accession>A0ABT2EW90</accession>
<dbReference type="Gene3D" id="3.40.50.10490">
    <property type="entry name" value="Glucose-6-phosphate isomerase like protein, domain 1"/>
    <property type="match status" value="1"/>
</dbReference>
<evidence type="ECO:0000259" key="1">
    <source>
        <dbReference type="PROSITE" id="PS51464"/>
    </source>
</evidence>
<name>A0ABT2EW90_METVO</name>
<dbReference type="InterPro" id="IPR001347">
    <property type="entry name" value="SIS_dom"/>
</dbReference>
<dbReference type="PANTHER" id="PTHR30390">
    <property type="entry name" value="SEDOHEPTULOSE 7-PHOSPHATE ISOMERASE / DNAA INITIATOR-ASSOCIATING FACTOR FOR REPLICATION INITIATION"/>
    <property type="match status" value="1"/>
</dbReference>
<keyword evidence="2" id="KW-0413">Isomerase</keyword>
<dbReference type="SUPFAM" id="SSF53697">
    <property type="entry name" value="SIS domain"/>
    <property type="match status" value="1"/>
</dbReference>
<dbReference type="PANTHER" id="PTHR30390:SF8">
    <property type="entry name" value="SUGAR ISOMERASE (SIS)"/>
    <property type="match status" value="1"/>
</dbReference>
<dbReference type="CDD" id="cd05006">
    <property type="entry name" value="SIS_GmhA"/>
    <property type="match status" value="1"/>
</dbReference>
<organism evidence="2 3">
    <name type="scientific">Methanococcus voltae PS</name>
    <dbReference type="NCBI Taxonomy" id="523842"/>
    <lineage>
        <taxon>Archaea</taxon>
        <taxon>Methanobacteriati</taxon>
        <taxon>Methanobacteriota</taxon>
        <taxon>Methanomada group</taxon>
        <taxon>Methanococci</taxon>
        <taxon>Methanococcales</taxon>
        <taxon>Methanococcaceae</taxon>
        <taxon>Methanococcus</taxon>
    </lineage>
</organism>
<dbReference type="EC" id="5.3.1.28" evidence="2"/>